<name>A0A9N8W9W3_FUNMO</name>
<evidence type="ECO:0000313" key="2">
    <source>
        <dbReference type="Proteomes" id="UP000789375"/>
    </source>
</evidence>
<accession>A0A9N8W9W3</accession>
<keyword evidence="2" id="KW-1185">Reference proteome</keyword>
<dbReference type="Proteomes" id="UP000789375">
    <property type="component" value="Unassembled WGS sequence"/>
</dbReference>
<dbReference type="AlphaFoldDB" id="A0A9N8W9W3"/>
<dbReference type="EMBL" id="CAJVPP010000437">
    <property type="protein sequence ID" value="CAG8482471.1"/>
    <property type="molecule type" value="Genomic_DNA"/>
</dbReference>
<proteinExistence type="predicted"/>
<gene>
    <name evidence="1" type="ORF">FMOSSE_LOCUS3099</name>
</gene>
<protein>
    <submittedName>
        <fullName evidence="1">12850_t:CDS:1</fullName>
    </submittedName>
</protein>
<organism evidence="1 2">
    <name type="scientific">Funneliformis mosseae</name>
    <name type="common">Endomycorrhizal fungus</name>
    <name type="synonym">Glomus mosseae</name>
    <dbReference type="NCBI Taxonomy" id="27381"/>
    <lineage>
        <taxon>Eukaryota</taxon>
        <taxon>Fungi</taxon>
        <taxon>Fungi incertae sedis</taxon>
        <taxon>Mucoromycota</taxon>
        <taxon>Glomeromycotina</taxon>
        <taxon>Glomeromycetes</taxon>
        <taxon>Glomerales</taxon>
        <taxon>Glomeraceae</taxon>
        <taxon>Funneliformis</taxon>
    </lineage>
</organism>
<evidence type="ECO:0000313" key="1">
    <source>
        <dbReference type="EMBL" id="CAG8482471.1"/>
    </source>
</evidence>
<comment type="caution">
    <text evidence="1">The sequence shown here is derived from an EMBL/GenBank/DDBJ whole genome shotgun (WGS) entry which is preliminary data.</text>
</comment>
<reference evidence="1" key="1">
    <citation type="submission" date="2021-06" db="EMBL/GenBank/DDBJ databases">
        <authorList>
            <person name="Kallberg Y."/>
            <person name="Tangrot J."/>
            <person name="Rosling A."/>
        </authorList>
    </citation>
    <scope>NUCLEOTIDE SEQUENCE</scope>
    <source>
        <strain evidence="1">87-6 pot B 2015</strain>
    </source>
</reference>
<sequence length="49" mass="5698">MEPIILIQNPKNYDISIDNRINKPDEDLLLKENEISMTINIASKQTELQ</sequence>